<organism evidence="2">
    <name type="scientific">Chrysotila carterae</name>
    <name type="common">Marine alga</name>
    <name type="synonym">Syracosphaera carterae</name>
    <dbReference type="NCBI Taxonomy" id="13221"/>
    <lineage>
        <taxon>Eukaryota</taxon>
        <taxon>Haptista</taxon>
        <taxon>Haptophyta</taxon>
        <taxon>Prymnesiophyceae</taxon>
        <taxon>Isochrysidales</taxon>
        <taxon>Isochrysidaceae</taxon>
        <taxon>Chrysotila</taxon>
    </lineage>
</organism>
<dbReference type="AlphaFoldDB" id="A0A7S4FAC7"/>
<sequence length="162" mass="17844">MPTRIAFPPVSPSPVSPPPGAGWGDNCKNRQQRWVESNTLRASSPPPLATAQSTEEFLNAVSRSKNNDVSIQHLADADAIPSGLPLGLSDLEKKLWLAIFYRTQAAVDEGMSYNEAVDEVIRNLSKEKGAHSHEHTFGLRHRQSVTTCLKMKQTFRSGDVYS</sequence>
<feature type="region of interest" description="Disordered" evidence="1">
    <location>
        <begin position="1"/>
        <end position="26"/>
    </location>
</feature>
<protein>
    <submittedName>
        <fullName evidence="2">Uncharacterized protein</fullName>
    </submittedName>
</protein>
<dbReference type="EMBL" id="HBIZ01056426">
    <property type="protein sequence ID" value="CAE0783127.1"/>
    <property type="molecule type" value="Transcribed_RNA"/>
</dbReference>
<proteinExistence type="predicted"/>
<evidence type="ECO:0000256" key="1">
    <source>
        <dbReference type="SAM" id="MobiDB-lite"/>
    </source>
</evidence>
<reference evidence="2" key="1">
    <citation type="submission" date="2021-01" db="EMBL/GenBank/DDBJ databases">
        <authorList>
            <person name="Corre E."/>
            <person name="Pelletier E."/>
            <person name="Niang G."/>
            <person name="Scheremetjew M."/>
            <person name="Finn R."/>
            <person name="Kale V."/>
            <person name="Holt S."/>
            <person name="Cochrane G."/>
            <person name="Meng A."/>
            <person name="Brown T."/>
            <person name="Cohen L."/>
        </authorList>
    </citation>
    <scope>NUCLEOTIDE SEQUENCE</scope>
    <source>
        <strain evidence="2">CCMP645</strain>
    </source>
</reference>
<accession>A0A7S4FAC7</accession>
<gene>
    <name evidence="2" type="ORF">PCAR00345_LOCUS35830</name>
</gene>
<name>A0A7S4FAC7_CHRCT</name>
<feature type="compositionally biased region" description="Pro residues" evidence="1">
    <location>
        <begin position="9"/>
        <end position="20"/>
    </location>
</feature>
<evidence type="ECO:0000313" key="2">
    <source>
        <dbReference type="EMBL" id="CAE0783127.1"/>
    </source>
</evidence>